<dbReference type="STRING" id="74873.A0A084WKY4"/>
<keyword evidence="8" id="KW-1185">Reference proteome</keyword>
<evidence type="ECO:0000259" key="3">
    <source>
        <dbReference type="Pfam" id="PF00326"/>
    </source>
</evidence>
<feature type="transmembrane region" description="Helical" evidence="2">
    <location>
        <begin position="27"/>
        <end position="48"/>
    </location>
</feature>
<dbReference type="VEuPathDB" id="VectorBase:ASIC019223"/>
<dbReference type="InterPro" id="IPR050278">
    <property type="entry name" value="Serine_Prot_S9B/DPPIV"/>
</dbReference>
<dbReference type="VEuPathDB" id="VectorBase:ASIS008136"/>
<dbReference type="OMA" id="VKDPVHD"/>
<dbReference type="VEuPathDB" id="VectorBase:ASIS017927"/>
<dbReference type="Proteomes" id="UP000030765">
    <property type="component" value="Unassembled WGS sequence"/>
</dbReference>
<evidence type="ECO:0000259" key="5">
    <source>
        <dbReference type="Pfam" id="PF07970"/>
    </source>
</evidence>
<keyword evidence="2" id="KW-0812">Transmembrane</keyword>
<dbReference type="Gene3D" id="3.40.50.1820">
    <property type="entry name" value="alpha/beta hydrolase"/>
    <property type="match status" value="1"/>
</dbReference>
<dbReference type="GO" id="GO:0008236">
    <property type="term" value="F:serine-type peptidase activity"/>
    <property type="evidence" value="ECO:0007669"/>
    <property type="project" value="InterPro"/>
</dbReference>
<dbReference type="EnsemblMetazoa" id="ASIC019223-RA">
    <property type="protein sequence ID" value="ASIC019223-PA"/>
    <property type="gene ID" value="ASIC019223"/>
</dbReference>
<feature type="transmembrane region" description="Helical" evidence="2">
    <location>
        <begin position="217"/>
        <end position="241"/>
    </location>
</feature>
<proteinExistence type="predicted"/>
<dbReference type="GO" id="GO:0008239">
    <property type="term" value="F:dipeptidyl-peptidase activity"/>
    <property type="evidence" value="ECO:0007669"/>
    <property type="project" value="TreeGrafter"/>
</dbReference>
<evidence type="ECO:0000259" key="4">
    <source>
        <dbReference type="Pfam" id="PF00930"/>
    </source>
</evidence>
<organism evidence="6">
    <name type="scientific">Anopheles sinensis</name>
    <name type="common">Mosquito</name>
    <dbReference type="NCBI Taxonomy" id="74873"/>
    <lineage>
        <taxon>Eukaryota</taxon>
        <taxon>Metazoa</taxon>
        <taxon>Ecdysozoa</taxon>
        <taxon>Arthropoda</taxon>
        <taxon>Hexapoda</taxon>
        <taxon>Insecta</taxon>
        <taxon>Pterygota</taxon>
        <taxon>Neoptera</taxon>
        <taxon>Endopterygota</taxon>
        <taxon>Diptera</taxon>
        <taxon>Nematocera</taxon>
        <taxon>Culicoidea</taxon>
        <taxon>Culicidae</taxon>
        <taxon>Anophelinae</taxon>
        <taxon>Anopheles</taxon>
    </lineage>
</organism>
<name>A0A084WKY4_ANOSI</name>
<dbReference type="Pfam" id="PF00930">
    <property type="entry name" value="DPPIV_N"/>
    <property type="match status" value="1"/>
</dbReference>
<reference evidence="7" key="2">
    <citation type="submission" date="2020-05" db="UniProtKB">
        <authorList>
            <consortium name="EnsemblMetazoa"/>
        </authorList>
    </citation>
    <scope>IDENTIFICATION</scope>
</reference>
<feature type="region of interest" description="Disordered" evidence="1">
    <location>
        <begin position="71"/>
        <end position="94"/>
    </location>
</feature>
<dbReference type="Pfam" id="PF00326">
    <property type="entry name" value="Peptidase_S9"/>
    <property type="match status" value="1"/>
</dbReference>
<sequence>MQAVAGIYFKYDMSALRVIVRQDRDGIAQFIVRLSSIIAGIVVISRLLSKCMHLIGDLCCPRSHDRLPTEVATPLPPKQWPTPNRRILPPATTRNPTGGMARDLLLRRLAFSGTKKICMKMPSGGYECRSAPLPKARGIMHTSTCRRSNQGKEKSWRVFETIAPRNSVMHANVHTDRAGGGGGSWRLPPDETLQVADPKQKEEADLFPPEGHNWRSIVFSLLVIGFVITGIITAIYLLGYVDELLYWSGRRMKLDEFLQKDITPQRLPSVWINNQKFVFQADDGGLAVFDTATNSVATLVTNHTLRQINVKGYHCSHDLKYVLFKHNVKKHHRLSFTALYTVYDVSNDHHMPVRLKESPKVQRARLQHASWAGNTTAMIIVAENDIYLRQSPSDEEVYRLTFTGEENRVYNGVPDWLYQEEIFESFSALWTSVDGTHLMYATFNDSRVGMMTFPWFTSNTVIAASGEGNRELFPVSKTIRYPTPGSVNPDVSLWVIDISNVSNIRKWEVIRPAALEGQEHYLISASWVGNLNVHVSVVWMTRSQNISIVSSCYSPTWKCVEHHSERAPENEWLDILPHPLFSPDGDSFLFMAGIQESGTEHFTHIKHITITQQRMAVISHGRYEVIRILAWDTVNHLVYYLGTHGKKPGQQHLYVVKDPVSDDLRRAEPTCITCDLSDVLWGSRYYYSNCSFFEAFVSSQPFVSQHVAINHYILECKGPGLPLAVVHAAHNHKLMRVLYDTRPFYASKLAELALPSQRSFEIPLPHGTRASVQLLLPPSWREELRDAAFPVLVEVNGKPGSTSVSEEFKIDWGTYMSSHNDVVYIRLDVRGARGQGKQALYRHLGGVEVQDQIAVLRYLLDTLKFLDETRVGVWGWGYGGYVTAMILGSQQPVFKCGISVSPVTDWLYYNSIFTERILGLPAENYKAYVEADATQKGRQIPSYSYFLIHGLADVTAPYQHGIQLARSLSESGTIFRYLSYADEGHDLTGVIEHVYRSMEDFLRNCLSLDSDEDKPSEAHVPNE</sequence>
<dbReference type="VEuPathDB" id="VectorBase:ASIS000789"/>
<keyword evidence="2" id="KW-0472">Membrane</keyword>
<dbReference type="PANTHER" id="PTHR11731">
    <property type="entry name" value="PROTEASE FAMILY S9B,C DIPEPTIDYL-PEPTIDASE IV-RELATED"/>
    <property type="match status" value="1"/>
</dbReference>
<accession>A0A084WKY4</accession>
<reference evidence="6 8" key="1">
    <citation type="journal article" date="2014" name="BMC Genomics">
        <title>Genome sequence of Anopheles sinensis provides insight into genetics basis of mosquito competence for malaria parasites.</title>
        <authorList>
            <person name="Zhou D."/>
            <person name="Zhang D."/>
            <person name="Ding G."/>
            <person name="Shi L."/>
            <person name="Hou Q."/>
            <person name="Ye Y."/>
            <person name="Xu Y."/>
            <person name="Zhou H."/>
            <person name="Xiong C."/>
            <person name="Li S."/>
            <person name="Yu J."/>
            <person name="Hong S."/>
            <person name="Yu X."/>
            <person name="Zou P."/>
            <person name="Chen C."/>
            <person name="Chang X."/>
            <person name="Wang W."/>
            <person name="Lv Y."/>
            <person name="Sun Y."/>
            <person name="Ma L."/>
            <person name="Shen B."/>
            <person name="Zhu C."/>
        </authorList>
    </citation>
    <scope>NUCLEOTIDE SEQUENCE [LARGE SCALE GENOMIC DNA]</scope>
</reference>
<dbReference type="InterPro" id="IPR001375">
    <property type="entry name" value="Peptidase_S9_cat"/>
</dbReference>
<dbReference type="SUPFAM" id="SSF82171">
    <property type="entry name" value="DPP6 N-terminal domain-like"/>
    <property type="match status" value="1"/>
</dbReference>
<feature type="domain" description="Peptidase S9 prolyl oligopeptidase catalytic" evidence="3">
    <location>
        <begin position="810"/>
        <end position="1007"/>
    </location>
</feature>
<dbReference type="AlphaFoldDB" id="A0A084WKY4"/>
<evidence type="ECO:0000256" key="2">
    <source>
        <dbReference type="SAM" id="Phobius"/>
    </source>
</evidence>
<dbReference type="InterPro" id="IPR002469">
    <property type="entry name" value="Peptidase_S9B_N"/>
</dbReference>
<dbReference type="EMBL" id="KE525350">
    <property type="protein sequence ID" value="KFB50878.1"/>
    <property type="molecule type" value="Genomic_DNA"/>
</dbReference>
<dbReference type="SUPFAM" id="SSF53474">
    <property type="entry name" value="alpha/beta-Hydrolases"/>
    <property type="match status" value="1"/>
</dbReference>
<evidence type="ECO:0000313" key="7">
    <source>
        <dbReference type="EnsemblMetazoa" id="ASIC019223-PA"/>
    </source>
</evidence>
<evidence type="ECO:0000313" key="8">
    <source>
        <dbReference type="Proteomes" id="UP000030765"/>
    </source>
</evidence>
<evidence type="ECO:0000256" key="1">
    <source>
        <dbReference type="SAM" id="MobiDB-lite"/>
    </source>
</evidence>
<dbReference type="InterPro" id="IPR029058">
    <property type="entry name" value="AB_hydrolase_fold"/>
</dbReference>
<evidence type="ECO:0000313" key="6">
    <source>
        <dbReference type="EMBL" id="KFB50878.1"/>
    </source>
</evidence>
<dbReference type="PANTHER" id="PTHR11731:SF187">
    <property type="entry name" value="INACTIVE DIPEPTIDYL PEPTIDASE 10-LIKE PROTEIN"/>
    <property type="match status" value="1"/>
</dbReference>
<dbReference type="InterPro" id="IPR012936">
    <property type="entry name" value="Erv_C"/>
</dbReference>
<dbReference type="GO" id="GO:0006508">
    <property type="term" value="P:proteolysis"/>
    <property type="evidence" value="ECO:0007669"/>
    <property type="project" value="InterPro"/>
</dbReference>
<dbReference type="EMBL" id="ATLV01024157">
    <property type="status" value="NOT_ANNOTATED_CDS"/>
    <property type="molecule type" value="Genomic_DNA"/>
</dbReference>
<feature type="domain" description="Endoplasmic reticulum vesicle transporter C-terminal" evidence="5">
    <location>
        <begin position="2"/>
        <end position="48"/>
    </location>
</feature>
<keyword evidence="2" id="KW-1133">Transmembrane helix</keyword>
<dbReference type="Gene3D" id="2.140.10.30">
    <property type="entry name" value="Dipeptidylpeptidase IV, N-terminal domain"/>
    <property type="match status" value="1"/>
</dbReference>
<dbReference type="OrthoDB" id="16520at2759"/>
<feature type="domain" description="Dipeptidylpeptidase IV N-terminal" evidence="4">
    <location>
        <begin position="316"/>
        <end position="686"/>
    </location>
</feature>
<protein>
    <submittedName>
        <fullName evidence="6">AGAP005043-PB-like protein</fullName>
    </submittedName>
</protein>
<dbReference type="GO" id="GO:0005886">
    <property type="term" value="C:plasma membrane"/>
    <property type="evidence" value="ECO:0007669"/>
    <property type="project" value="TreeGrafter"/>
</dbReference>
<gene>
    <name evidence="6" type="ORF">ZHAS_00019223</name>
</gene>
<dbReference type="Pfam" id="PF07970">
    <property type="entry name" value="COPIIcoated_ERV"/>
    <property type="match status" value="1"/>
</dbReference>